<dbReference type="HAMAP" id="MF_01978">
    <property type="entry name" value="Phosphofructokinase_II_B2"/>
    <property type="match status" value="1"/>
</dbReference>
<feature type="binding site" evidence="6">
    <location>
        <position position="113"/>
    </location>
    <ligand>
        <name>Mg(2+)</name>
        <dbReference type="ChEBI" id="CHEBI:18420"/>
        <note>catalytic</note>
    </ligand>
</feature>
<reference evidence="8 10" key="1">
    <citation type="submission" date="2015-09" db="EMBL/GenBank/DDBJ databases">
        <authorList>
            <consortium name="Pathogen Informatics"/>
        </authorList>
    </citation>
    <scope>NUCLEOTIDE SEQUENCE [LARGE SCALE GENOMIC DNA]</scope>
    <source>
        <strain evidence="8 10">2789STDY5608849</strain>
    </source>
</reference>
<evidence type="ECO:0000313" key="8">
    <source>
        <dbReference type="EMBL" id="CUN76582.1"/>
    </source>
</evidence>
<evidence type="ECO:0000313" key="9">
    <source>
        <dbReference type="EMBL" id="NSE15419.1"/>
    </source>
</evidence>
<dbReference type="PROSITE" id="PS51257">
    <property type="entry name" value="PROKAR_LIPOPROTEIN"/>
    <property type="match status" value="1"/>
</dbReference>
<dbReference type="Gene3D" id="3.40.50.450">
    <property type="match status" value="1"/>
</dbReference>
<dbReference type="GO" id="GO:0046872">
    <property type="term" value="F:metal ion binding"/>
    <property type="evidence" value="ECO:0007669"/>
    <property type="project" value="UniProtKB-KW"/>
</dbReference>
<dbReference type="InterPro" id="IPR035966">
    <property type="entry name" value="PKF_sf"/>
</dbReference>
<accession>A0A173ZJJ5</accession>
<feature type="binding site" evidence="6">
    <location>
        <position position="11"/>
    </location>
    <ligand>
        <name>diphosphate</name>
        <dbReference type="ChEBI" id="CHEBI:33019"/>
    </ligand>
</feature>
<comment type="similarity">
    <text evidence="6">Belongs to the phosphofructokinase type A (PFKA) family. PPi-dependent PFK group II subfamily. Clade 'B2' sub-subfamily.</text>
</comment>
<dbReference type="RefSeq" id="WP_055226388.1">
    <property type="nucleotide sequence ID" value="NZ_CABJFB010000001.1"/>
</dbReference>
<comment type="pathway">
    <text evidence="6">Carbohydrate degradation; glycolysis; D-glyceraldehyde 3-phosphate and glycerone phosphate from D-glucose: step 3/4.</text>
</comment>
<dbReference type="GO" id="GO:0047334">
    <property type="term" value="F:diphosphate-fructose-6-phosphate 1-phosphotransferase activity"/>
    <property type="evidence" value="ECO:0007669"/>
    <property type="project" value="UniProtKB-EC"/>
</dbReference>
<comment type="catalytic activity">
    <reaction evidence="6">
        <text>beta-D-fructose 6-phosphate + diphosphate = beta-D-fructose 1,6-bisphosphate + phosphate + H(+)</text>
        <dbReference type="Rhea" id="RHEA:13613"/>
        <dbReference type="ChEBI" id="CHEBI:15378"/>
        <dbReference type="ChEBI" id="CHEBI:32966"/>
        <dbReference type="ChEBI" id="CHEBI:33019"/>
        <dbReference type="ChEBI" id="CHEBI:43474"/>
        <dbReference type="ChEBI" id="CHEBI:57634"/>
        <dbReference type="EC" id="2.7.1.90"/>
    </reaction>
</comment>
<sequence>MRNLLVAQSGGPTAAINATVAGVVSCAVLSGKVDHIYGAVNGIEGVLAEKFLDLGKKLDSAEKISLLMQTPAAALGSCRYKLGDPEENKEDFEEILQIFRRHEIRYFIYIGGNDSMDTVDKMSKYCKENGVDDVFVVGAPKTIDNDLVETDHCPGFGSAAKYLAATFAELERDCHVYEKKAVTIVEVMGRNAGWLTAASALSRVNGGEGPSLIYLCEPVFDTEQFLKDVQEKLEQKDSVLVAISEGIHDSEGRYVSEQVQSDAQDQFGHSYIAGSAKVLEELVRDRIGCKVRSIELNLMQRCAAHLASATDLEESRMLGMKACQCALEKQGGQMASIRRISADPYRVEYTSVPVSEVANKEKKVPLSWITEDGHDVTEEMMAYLRPLILGEPAMQYENGIPVHIELY</sequence>
<dbReference type="PRINTS" id="PR00476">
    <property type="entry name" value="PHFRCTKINASE"/>
</dbReference>
<evidence type="ECO:0000256" key="6">
    <source>
        <dbReference type="HAMAP-Rule" id="MF_01978"/>
    </source>
</evidence>
<comment type="cofactor">
    <cofactor evidence="1 6">
        <name>Mg(2+)</name>
        <dbReference type="ChEBI" id="CHEBI:18420"/>
    </cofactor>
</comment>
<keyword evidence="11" id="KW-1185">Reference proteome</keyword>
<dbReference type="GO" id="GO:0003872">
    <property type="term" value="F:6-phosphofructokinase activity"/>
    <property type="evidence" value="ECO:0007669"/>
    <property type="project" value="UniProtKB-UniRule"/>
</dbReference>
<dbReference type="Proteomes" id="UP000768180">
    <property type="component" value="Unassembled WGS sequence"/>
</dbReference>
<feature type="domain" description="Phosphofructokinase" evidence="7">
    <location>
        <begin position="4"/>
        <end position="325"/>
    </location>
</feature>
<dbReference type="GO" id="GO:0005737">
    <property type="term" value="C:cytoplasm"/>
    <property type="evidence" value="ECO:0007669"/>
    <property type="project" value="UniProtKB-SubCell"/>
</dbReference>
<evidence type="ECO:0000256" key="1">
    <source>
        <dbReference type="ARBA" id="ARBA00001946"/>
    </source>
</evidence>
<keyword evidence="2 6" id="KW-0808">Transferase</keyword>
<feature type="binding site" evidence="6">
    <location>
        <begin position="188"/>
        <end position="190"/>
    </location>
    <ligand>
        <name>substrate</name>
    </ligand>
</feature>
<comment type="subcellular location">
    <subcellularLocation>
        <location evidence="6">Cytoplasm</location>
    </subcellularLocation>
</comment>
<keyword evidence="6" id="KW-0963">Cytoplasm</keyword>
<keyword evidence="6" id="KW-0324">Glycolysis</keyword>
<feature type="active site" description="Proton acceptor" evidence="6">
    <location>
        <position position="144"/>
    </location>
</feature>
<comment type="function">
    <text evidence="6">Catalyzes the phosphorylation of D-fructose 6-phosphate, the first committing step of glycolysis. Uses inorganic phosphate (PPi) as phosphoryl donor instead of ATP like common ATP-dependent phosphofructokinases (ATP-PFKs), which renders the reaction reversible, and can thus function both in glycolysis and gluconeogenesis. Consistently, PPi-PFK can replace the enzymes of both the forward (ATP-PFK) and reverse (fructose-bisphosphatase (FBPase)) reactions.</text>
</comment>
<evidence type="ECO:0000256" key="2">
    <source>
        <dbReference type="ARBA" id="ARBA00022679"/>
    </source>
</evidence>
<proteinExistence type="inferred from homology"/>
<feature type="binding site" evidence="6">
    <location>
        <begin position="142"/>
        <end position="144"/>
    </location>
    <ligand>
        <name>substrate</name>
    </ligand>
</feature>
<dbReference type="InterPro" id="IPR050929">
    <property type="entry name" value="PFKA"/>
</dbReference>
<dbReference type="Gene3D" id="3.40.50.460">
    <property type="entry name" value="Phosphofructokinase domain"/>
    <property type="match status" value="1"/>
</dbReference>
<dbReference type="InterPro" id="IPR022953">
    <property type="entry name" value="ATP_PFK"/>
</dbReference>
<organism evidence="8 10">
    <name type="scientific">Fusicatenibacter saccharivorans</name>
    <dbReference type="NCBI Taxonomy" id="1150298"/>
    <lineage>
        <taxon>Bacteria</taxon>
        <taxon>Bacillati</taxon>
        <taxon>Bacillota</taxon>
        <taxon>Clostridia</taxon>
        <taxon>Lachnospirales</taxon>
        <taxon>Lachnospiraceae</taxon>
        <taxon>Fusicatenibacter</taxon>
    </lineage>
</organism>
<dbReference type="Pfam" id="PF00365">
    <property type="entry name" value="PFK"/>
    <property type="match status" value="1"/>
</dbReference>
<comment type="caution">
    <text evidence="6">Lacks conserved residue(s) required for the propagation of feature annotation.</text>
</comment>
<keyword evidence="5 6" id="KW-0460">Magnesium</keyword>
<feature type="site" description="Important for catalytic activity and substrate specificity; stabilizes the transition state when the phosphoryl donor is PPi; prevents ATP from binding by mimicking the alpha-phosphate group of ATP" evidence="6">
    <location>
        <position position="114"/>
    </location>
</feature>
<reference evidence="9" key="3">
    <citation type="submission" date="2020-02" db="EMBL/GenBank/DDBJ databases">
        <authorList>
            <person name="Littmann E."/>
            <person name="Sorbara M."/>
        </authorList>
    </citation>
    <scope>NUCLEOTIDE SEQUENCE</scope>
    <source>
        <strain evidence="9">MSK.14.54</strain>
    </source>
</reference>
<evidence type="ECO:0000259" key="7">
    <source>
        <dbReference type="Pfam" id="PF00365"/>
    </source>
</evidence>
<dbReference type="EMBL" id="CYYV01000003">
    <property type="protein sequence ID" value="CUN76582.1"/>
    <property type="molecule type" value="Genomic_DNA"/>
</dbReference>
<gene>
    <name evidence="6 8" type="primary">pfp</name>
    <name evidence="8" type="ORF">ERS852406_00641</name>
    <name evidence="9" type="ORF">G5B05_03095</name>
</gene>
<dbReference type="AlphaFoldDB" id="A0A173ZJJ5"/>
<dbReference type="GO" id="GO:0006002">
    <property type="term" value="P:fructose 6-phosphate metabolic process"/>
    <property type="evidence" value="ECO:0007669"/>
    <property type="project" value="InterPro"/>
</dbReference>
<keyword evidence="3 6" id="KW-0479">Metal-binding</keyword>
<dbReference type="InterPro" id="IPR011404">
    <property type="entry name" value="PPi-PFK"/>
</dbReference>
<reference evidence="9 11" key="2">
    <citation type="journal article" date="2020" name="Cell Host Microbe">
        <title>Functional and Genomic Variation between Human-Derived Isolates of Lachnospiraceae Reveals Inter- and Intra-Species Diversity.</title>
        <authorList>
            <person name="Sorbara M.T."/>
            <person name="Littmann E.R."/>
            <person name="Fontana E."/>
            <person name="Moody T.U."/>
            <person name="Kohout C.E."/>
            <person name="Gjonbalaj M."/>
            <person name="Eaton V."/>
            <person name="Seok R."/>
            <person name="Leiner I.M."/>
            <person name="Pamer E.G."/>
        </authorList>
    </citation>
    <scope>NUCLEOTIDE SEQUENCE [LARGE SCALE GENOMIC DNA]</scope>
    <source>
        <strain evidence="9 11">MSK.14.54</strain>
    </source>
</reference>
<dbReference type="EMBL" id="JAAITQ010000004">
    <property type="protein sequence ID" value="NSE15419.1"/>
    <property type="molecule type" value="Genomic_DNA"/>
</dbReference>
<evidence type="ECO:0000313" key="11">
    <source>
        <dbReference type="Proteomes" id="UP000768180"/>
    </source>
</evidence>
<dbReference type="Proteomes" id="UP000095706">
    <property type="component" value="Unassembled WGS sequence"/>
</dbReference>
<dbReference type="InterPro" id="IPR000023">
    <property type="entry name" value="Phosphofructokinase_dom"/>
</dbReference>
<dbReference type="UniPathway" id="UPA00109">
    <property type="reaction ID" value="UER00182"/>
</dbReference>
<evidence type="ECO:0000256" key="4">
    <source>
        <dbReference type="ARBA" id="ARBA00022777"/>
    </source>
</evidence>
<evidence type="ECO:0000256" key="3">
    <source>
        <dbReference type="ARBA" id="ARBA00022723"/>
    </source>
</evidence>
<dbReference type="EC" id="2.7.1.90" evidence="6"/>
<dbReference type="NCBIfam" id="NF010675">
    <property type="entry name" value="PRK14072.1"/>
    <property type="match status" value="1"/>
</dbReference>
<dbReference type="PANTHER" id="PTHR45770">
    <property type="entry name" value="ATP-DEPENDENT 6-PHOSPHOFRUCTOKINASE 1"/>
    <property type="match status" value="1"/>
</dbReference>
<protein>
    <recommendedName>
        <fullName evidence="6">Pyrophosphate--fructose 6-phosphate 1-phosphotransferase</fullName>
        <ecNumber evidence="6">2.7.1.90</ecNumber>
    </recommendedName>
    <alternativeName>
        <fullName evidence="6">6-phosphofructokinase, pyrophosphate dependent</fullName>
    </alternativeName>
    <alternativeName>
        <fullName evidence="6">PPi-dependent phosphofructokinase</fullName>
        <shortName evidence="6">PPi-PFK</shortName>
    </alternativeName>
    <alternativeName>
        <fullName evidence="6">Pyrophosphate-dependent 6-phosphofructose-1-kinase</fullName>
    </alternativeName>
</protein>
<keyword evidence="4 6" id="KW-0418">Kinase</keyword>
<evidence type="ECO:0000313" key="10">
    <source>
        <dbReference type="Proteomes" id="UP000095706"/>
    </source>
</evidence>
<comment type="activity regulation">
    <text evidence="6">Non-allosteric.</text>
</comment>
<evidence type="ECO:0000256" key="5">
    <source>
        <dbReference type="ARBA" id="ARBA00022842"/>
    </source>
</evidence>
<dbReference type="GeneID" id="79854390"/>
<comment type="subunit">
    <text evidence="6">Homodimer.</text>
</comment>
<name>A0A173ZJJ5_9FIRM</name>
<feature type="binding site" evidence="6">
    <location>
        <position position="245"/>
    </location>
    <ligand>
        <name>substrate</name>
    </ligand>
</feature>
<dbReference type="PIRSF" id="PIRSF036483">
    <property type="entry name" value="PFK_XF0274"/>
    <property type="match status" value="1"/>
</dbReference>
<dbReference type="SUPFAM" id="SSF53784">
    <property type="entry name" value="Phosphofructokinase"/>
    <property type="match status" value="1"/>
</dbReference>
<feature type="site" description="Important for catalytic activity; stabilizes the transition state when the phosphoryl donor is PPi" evidence="6">
    <location>
        <position position="141"/>
    </location>
</feature>